<proteinExistence type="inferred from homology"/>
<evidence type="ECO:0000256" key="9">
    <source>
        <dbReference type="SAM" id="MobiDB-lite"/>
    </source>
</evidence>
<evidence type="ECO:0000256" key="1">
    <source>
        <dbReference type="ARBA" id="ARBA00004123"/>
    </source>
</evidence>
<keyword evidence="5" id="KW-0539">Nucleus</keyword>
<sequence>MRAYFLAAVSDGPEVARFGILQKVNKSCQRKNRERRHTMSLSNHDEPSSDVDSAEMNNSLPDTASASEGVTPTRLLKMKEIMENQCFEMNVKVSMGKHKESCEADGDLSKYESEIEQARLSYFNKTLVLNRMQIWNVIIEKMIQNDADAEGLKELTNQNSELCEKTLKILKETRELQDQITDIQKERLDLKGQIKKKMQEINELKQVKENQGEVQQRAKERAEAVLQKYQKVTTILQNVLRGIILASKVNWRDDPKLRDIAMGLENIPN</sequence>
<comment type="subcellular location">
    <subcellularLocation>
        <location evidence="2">Chromosome</location>
        <location evidence="2">Centromere</location>
        <location evidence="2">Kinetochore</location>
    </subcellularLocation>
    <subcellularLocation>
        <location evidence="1">Nucleus</location>
    </subcellularLocation>
</comment>
<evidence type="ECO:0000256" key="5">
    <source>
        <dbReference type="ARBA" id="ARBA00023242"/>
    </source>
</evidence>
<keyword evidence="4" id="KW-0995">Kinetochore</keyword>
<keyword evidence="3" id="KW-0158">Chromosome</keyword>
<evidence type="ECO:0000259" key="10">
    <source>
        <dbReference type="Pfam" id="PF05837"/>
    </source>
</evidence>
<evidence type="ECO:0000313" key="11">
    <source>
        <dbReference type="EMBL" id="KAL1270120.1"/>
    </source>
</evidence>
<keyword evidence="6" id="KW-0137">Centromere</keyword>
<name>A0ABR3MZN8_9TELE</name>
<feature type="compositionally biased region" description="Polar residues" evidence="9">
    <location>
        <begin position="55"/>
        <end position="70"/>
    </location>
</feature>
<evidence type="ECO:0000256" key="7">
    <source>
        <dbReference type="ARBA" id="ARBA00025735"/>
    </source>
</evidence>
<dbReference type="PANTHER" id="PTHR48122:SF1">
    <property type="entry name" value="CENTROMERE PROTEIN H"/>
    <property type="match status" value="1"/>
</dbReference>
<evidence type="ECO:0000256" key="3">
    <source>
        <dbReference type="ARBA" id="ARBA00022454"/>
    </source>
</evidence>
<organism evidence="11 12">
    <name type="scientific">Cirrhinus molitorella</name>
    <name type="common">mud carp</name>
    <dbReference type="NCBI Taxonomy" id="172907"/>
    <lineage>
        <taxon>Eukaryota</taxon>
        <taxon>Metazoa</taxon>
        <taxon>Chordata</taxon>
        <taxon>Craniata</taxon>
        <taxon>Vertebrata</taxon>
        <taxon>Euteleostomi</taxon>
        <taxon>Actinopterygii</taxon>
        <taxon>Neopterygii</taxon>
        <taxon>Teleostei</taxon>
        <taxon>Ostariophysi</taxon>
        <taxon>Cypriniformes</taxon>
        <taxon>Cyprinidae</taxon>
        <taxon>Labeoninae</taxon>
        <taxon>Labeonini</taxon>
        <taxon>Cirrhinus</taxon>
    </lineage>
</organism>
<feature type="domain" description="Centromere protein H C-terminal" evidence="10">
    <location>
        <begin position="74"/>
        <end position="265"/>
    </location>
</feature>
<evidence type="ECO:0000256" key="4">
    <source>
        <dbReference type="ARBA" id="ARBA00022838"/>
    </source>
</evidence>
<keyword evidence="12" id="KW-1185">Reference proteome</keyword>
<evidence type="ECO:0000313" key="12">
    <source>
        <dbReference type="Proteomes" id="UP001558613"/>
    </source>
</evidence>
<reference evidence="11 12" key="1">
    <citation type="submission" date="2023-09" db="EMBL/GenBank/DDBJ databases">
        <authorList>
            <person name="Wang M."/>
        </authorList>
    </citation>
    <scope>NUCLEOTIDE SEQUENCE [LARGE SCALE GENOMIC DNA]</scope>
    <source>
        <strain evidence="11">GT-2023</strain>
        <tissue evidence="11">Liver</tissue>
    </source>
</reference>
<dbReference type="EMBL" id="JAYMGO010000008">
    <property type="protein sequence ID" value="KAL1270120.1"/>
    <property type="molecule type" value="Genomic_DNA"/>
</dbReference>
<feature type="compositionally biased region" description="Basic residues" evidence="9">
    <location>
        <begin position="28"/>
        <end position="38"/>
    </location>
</feature>
<comment type="similarity">
    <text evidence="7">Belongs to the CENP-H/MCM16 family.</text>
</comment>
<keyword evidence="8" id="KW-0175">Coiled coil</keyword>
<feature type="region of interest" description="Disordered" evidence="9">
    <location>
        <begin position="27"/>
        <end position="70"/>
    </location>
</feature>
<feature type="coiled-coil region" evidence="8">
    <location>
        <begin position="173"/>
        <end position="207"/>
    </location>
</feature>
<dbReference type="Pfam" id="PF05837">
    <property type="entry name" value="CENP-H"/>
    <property type="match status" value="1"/>
</dbReference>
<evidence type="ECO:0000256" key="8">
    <source>
        <dbReference type="SAM" id="Coils"/>
    </source>
</evidence>
<accession>A0ABR3MZN8</accession>
<dbReference type="InterPro" id="IPR008426">
    <property type="entry name" value="CENP-H_C"/>
</dbReference>
<evidence type="ECO:0000256" key="6">
    <source>
        <dbReference type="ARBA" id="ARBA00023328"/>
    </source>
</evidence>
<evidence type="ECO:0000256" key="2">
    <source>
        <dbReference type="ARBA" id="ARBA00004629"/>
    </source>
</evidence>
<gene>
    <name evidence="11" type="ORF">QQF64_032409</name>
</gene>
<comment type="caution">
    <text evidence="11">The sequence shown here is derived from an EMBL/GenBank/DDBJ whole genome shotgun (WGS) entry which is preliminary data.</text>
</comment>
<dbReference type="InterPro" id="IPR040034">
    <property type="entry name" value="CENP-H"/>
</dbReference>
<dbReference type="Proteomes" id="UP001558613">
    <property type="component" value="Unassembled WGS sequence"/>
</dbReference>
<dbReference type="PANTHER" id="PTHR48122">
    <property type="entry name" value="CENTROMERE PROTEIN H"/>
    <property type="match status" value="1"/>
</dbReference>
<protein>
    <recommendedName>
        <fullName evidence="10">Centromere protein H C-terminal domain-containing protein</fullName>
    </recommendedName>
</protein>